<dbReference type="SUPFAM" id="SSF57783">
    <property type="entry name" value="Zinc beta-ribbon"/>
    <property type="match status" value="1"/>
</dbReference>
<dbReference type="GO" id="GO:0008270">
    <property type="term" value="F:zinc ion binding"/>
    <property type="evidence" value="ECO:0007669"/>
    <property type="project" value="InterPro"/>
</dbReference>
<dbReference type="InterPro" id="IPR055570">
    <property type="entry name" value="DUF7146"/>
</dbReference>
<proteinExistence type="predicted"/>
<evidence type="ECO:0000313" key="3">
    <source>
        <dbReference type="Proteomes" id="UP000297385"/>
    </source>
</evidence>
<dbReference type="Gene3D" id="3.90.580.10">
    <property type="entry name" value="Zinc finger, CHC2-type domain"/>
    <property type="match status" value="1"/>
</dbReference>
<dbReference type="Pfam" id="PF08273">
    <property type="entry name" value="Zn_Ribbon_Prim"/>
    <property type="match status" value="1"/>
</dbReference>
<dbReference type="InterPro" id="IPR013237">
    <property type="entry name" value="Phage_T7_Gp4_N"/>
</dbReference>
<dbReference type="Pfam" id="PF23639">
    <property type="entry name" value="DUF7146"/>
    <property type="match status" value="1"/>
</dbReference>
<dbReference type="EMBL" id="SNVI01000008">
    <property type="protein sequence ID" value="TFE36962.1"/>
    <property type="molecule type" value="Genomic_DNA"/>
</dbReference>
<dbReference type="InterPro" id="IPR036977">
    <property type="entry name" value="DNA_primase_Znf_CHC2"/>
</dbReference>
<dbReference type="GO" id="GO:0003677">
    <property type="term" value="F:DNA binding"/>
    <property type="evidence" value="ECO:0007669"/>
    <property type="project" value="InterPro"/>
</dbReference>
<protein>
    <submittedName>
        <fullName evidence="2">Zinc-binding protein</fullName>
    </submittedName>
</protein>
<comment type="caution">
    <text evidence="2">The sequence shown here is derived from an EMBL/GenBank/DDBJ whole genome shotgun (WGS) entry which is preliminary data.</text>
</comment>
<reference evidence="2 3" key="1">
    <citation type="submission" date="2019-03" db="EMBL/GenBank/DDBJ databases">
        <title>Complete Genome Sequence of Paraburkholderia dipogonis ICMP 19430T, a Nitrogen-fixing Symbiont of the South African Invasive Legume Dipogon lignosus in New Zealand.</title>
        <authorList>
            <person name="De Meyer S.E."/>
        </authorList>
    </citation>
    <scope>NUCLEOTIDE SEQUENCE [LARGE SCALE GENOMIC DNA]</scope>
    <source>
        <strain evidence="2 3">ICMP 19430</strain>
    </source>
</reference>
<dbReference type="Proteomes" id="UP000297385">
    <property type="component" value="Unassembled WGS sequence"/>
</dbReference>
<feature type="domain" description="DNA primase/helicase Gp4 N-terminal Bacteriophage T7-like" evidence="1">
    <location>
        <begin position="29"/>
        <end position="70"/>
    </location>
</feature>
<accession>A0A4Y8MHP1</accession>
<evidence type="ECO:0000259" key="1">
    <source>
        <dbReference type="SMART" id="SM00778"/>
    </source>
</evidence>
<dbReference type="RefSeq" id="WP_134466874.1">
    <property type="nucleotide sequence ID" value="NZ_SNVI01000008.1"/>
</dbReference>
<dbReference type="AlphaFoldDB" id="A0A4Y8MHP1"/>
<evidence type="ECO:0000313" key="2">
    <source>
        <dbReference type="EMBL" id="TFE36962.1"/>
    </source>
</evidence>
<sequence>MNVKDLKLSPEQWVALLQKYGVPATSLTGKGAPCPICGGNDRFTYDNKRGRGDWVCRKCNEGSMRAGDGFELICKTAGITFRELMLELDGGIPLPARDTPRFSGIAPSPGRKADPAWARKRLESMWDSAVEHGRDDLISRYLRARVPGLEVSSSPALRLAMLEYRHEKKVIGKWPGVLARFTLPDGRLGTLHRTFLDRSKPAKATIITNDGEVLPSKMNDVTLHRLNGGAVRLMEPVNGEIGVGEGLESVLGAHMLFGVPVWYCLNRVLLADFVVPEGLGIRVVHIFADFDAVDPKTRKSPGMADALALAKRLRADGYTAIVHRPKVRGTDFADEWMTSCNKPRGLAVPARLGGKREALHI</sequence>
<gene>
    <name evidence="2" type="ORF">E2553_45905</name>
</gene>
<name>A0A4Y8MHP1_9BURK</name>
<dbReference type="SMART" id="SM00778">
    <property type="entry name" value="Prim_Zn_Ribbon"/>
    <property type="match status" value="1"/>
</dbReference>
<dbReference type="GO" id="GO:0004386">
    <property type="term" value="F:helicase activity"/>
    <property type="evidence" value="ECO:0007669"/>
    <property type="project" value="InterPro"/>
</dbReference>
<organism evidence="2 3">
    <name type="scientific">Paraburkholderia dipogonis</name>
    <dbReference type="NCBI Taxonomy" id="1211383"/>
    <lineage>
        <taxon>Bacteria</taxon>
        <taxon>Pseudomonadati</taxon>
        <taxon>Pseudomonadota</taxon>
        <taxon>Betaproteobacteria</taxon>
        <taxon>Burkholderiales</taxon>
        <taxon>Burkholderiaceae</taxon>
        <taxon>Paraburkholderia</taxon>
    </lineage>
</organism>
<dbReference type="GO" id="GO:0006260">
    <property type="term" value="P:DNA replication"/>
    <property type="evidence" value="ECO:0007669"/>
    <property type="project" value="InterPro"/>
</dbReference>